<dbReference type="EMBL" id="LJGV01000022">
    <property type="protein sequence ID" value="OEV00330.1"/>
    <property type="molecule type" value="Genomic_DNA"/>
</dbReference>
<protein>
    <submittedName>
        <fullName evidence="1">Uncharacterized protein</fullName>
    </submittedName>
</protein>
<evidence type="ECO:0000313" key="2">
    <source>
        <dbReference type="Proteomes" id="UP000175829"/>
    </source>
</evidence>
<evidence type="ECO:0000313" key="1">
    <source>
        <dbReference type="EMBL" id="OEV00330.1"/>
    </source>
</evidence>
<proteinExistence type="predicted"/>
<organism evidence="1 2">
    <name type="scientific">Streptomyces qinglanensis</name>
    <dbReference type="NCBI Taxonomy" id="943816"/>
    <lineage>
        <taxon>Bacteria</taxon>
        <taxon>Bacillati</taxon>
        <taxon>Actinomycetota</taxon>
        <taxon>Actinomycetes</taxon>
        <taxon>Kitasatosporales</taxon>
        <taxon>Streptomycetaceae</taxon>
        <taxon>Streptomyces</taxon>
    </lineage>
</organism>
<gene>
    <name evidence="1" type="ORF">AN217_23830</name>
</gene>
<dbReference type="PATRIC" id="fig|943816.4.peg.4327"/>
<accession>A0A1E7K8R1</accession>
<reference evidence="1 2" key="1">
    <citation type="journal article" date="2016" name="Front. Microbiol.">
        <title>Comparative Genomics Analysis of Streptomyces Species Reveals Their Adaptation to the Marine Environment and Their Diversity at the Genomic Level.</title>
        <authorList>
            <person name="Tian X."/>
            <person name="Zhang Z."/>
            <person name="Yang T."/>
            <person name="Chen M."/>
            <person name="Li J."/>
            <person name="Chen F."/>
            <person name="Yang J."/>
            <person name="Li W."/>
            <person name="Zhang B."/>
            <person name="Zhang Z."/>
            <person name="Wu J."/>
            <person name="Zhang C."/>
            <person name="Long L."/>
            <person name="Xiao J."/>
        </authorList>
    </citation>
    <scope>NUCLEOTIDE SEQUENCE [LARGE SCALE GENOMIC DNA]</scope>
    <source>
        <strain evidence="1 2">SCSIO M10379</strain>
    </source>
</reference>
<name>A0A1E7K8R1_9ACTN</name>
<comment type="caution">
    <text evidence="1">The sequence shown here is derived from an EMBL/GenBank/DDBJ whole genome shotgun (WGS) entry which is preliminary data.</text>
</comment>
<dbReference type="Proteomes" id="UP000175829">
    <property type="component" value="Unassembled WGS sequence"/>
</dbReference>
<dbReference type="RefSeq" id="WP_069992817.1">
    <property type="nucleotide sequence ID" value="NZ_LJGV01000022.1"/>
</dbReference>
<sequence>MAYVRGWAEGKRAADRLAELLRAAGLEVDLPGLKADVNVFGDGVVTLGTVRPDAARLLADLLTTGLTAEMAWQEDRRPGHGGAADSSAA</sequence>
<dbReference type="AlphaFoldDB" id="A0A1E7K8R1"/>